<dbReference type="PROSITE" id="PS51257">
    <property type="entry name" value="PROKAR_LIPOPROTEIN"/>
    <property type="match status" value="1"/>
</dbReference>
<gene>
    <name evidence="4" type="ORF">SAMN05421811_102409</name>
</gene>
<evidence type="ECO:0000313" key="4">
    <source>
        <dbReference type="EMBL" id="SET21768.1"/>
    </source>
</evidence>
<evidence type="ECO:0000256" key="1">
    <source>
        <dbReference type="ARBA" id="ARBA00010457"/>
    </source>
</evidence>
<evidence type="ECO:0000313" key="5">
    <source>
        <dbReference type="Proteomes" id="UP000199361"/>
    </source>
</evidence>
<accession>A0A1I0CQH6</accession>
<keyword evidence="5" id="KW-1185">Reference proteome</keyword>
<reference evidence="4 5" key="1">
    <citation type="submission" date="2016-10" db="EMBL/GenBank/DDBJ databases">
        <authorList>
            <person name="de Groot N.N."/>
        </authorList>
    </citation>
    <scope>NUCLEOTIDE SEQUENCE [LARGE SCALE GENOMIC DNA]</scope>
    <source>
        <strain evidence="4 5">CGMCC 4.5598</strain>
    </source>
</reference>
<dbReference type="Gene3D" id="2.60.40.200">
    <property type="entry name" value="Superoxide dismutase, copper/zinc binding domain"/>
    <property type="match status" value="1"/>
</dbReference>
<feature type="domain" description="Superoxide dismutase copper/zinc binding" evidence="3">
    <location>
        <begin position="74"/>
        <end position="186"/>
    </location>
</feature>
<feature type="signal peptide" evidence="2">
    <location>
        <begin position="1"/>
        <end position="25"/>
    </location>
</feature>
<dbReference type="InterPro" id="IPR036423">
    <property type="entry name" value="SOD-like_Cu/Zn_dom_sf"/>
</dbReference>
<dbReference type="SUPFAM" id="SSF49329">
    <property type="entry name" value="Cu,Zn superoxide dismutase-like"/>
    <property type="match status" value="1"/>
</dbReference>
<dbReference type="STRING" id="568860.SAMN05421811_102409"/>
<evidence type="ECO:0000259" key="3">
    <source>
        <dbReference type="Pfam" id="PF00080"/>
    </source>
</evidence>
<feature type="chain" id="PRO_5011537461" evidence="2">
    <location>
        <begin position="26"/>
        <end position="190"/>
    </location>
</feature>
<dbReference type="OrthoDB" id="3297424at2"/>
<dbReference type="InterPro" id="IPR001424">
    <property type="entry name" value="SOD_Cu_Zn_dom"/>
</dbReference>
<dbReference type="GO" id="GO:0046872">
    <property type="term" value="F:metal ion binding"/>
    <property type="evidence" value="ECO:0007669"/>
    <property type="project" value="InterPro"/>
</dbReference>
<sequence length="190" mass="19119">MRVPAFLLVLLAAAGCAGSPPPMHAAGPDERAAAPAGAAQAGAVNLSSAGEFTTTDTGVIAYNRTLVPQGAQVSVTVESSAGATRTSLVAEGLLPGHHYGAHLHAKPCGGKPDDAGPHYQHHPGQITPASEVWLDFTTDAEGAGRSTAKQGWAFDPAHLPGSLVIHAKPTVTSGPQAGTAGDRVACLTLR</sequence>
<protein>
    <submittedName>
        <fullName evidence="4">Superoxide dismutase, Cu-Zn family</fullName>
    </submittedName>
</protein>
<dbReference type="EMBL" id="FOHX01000002">
    <property type="protein sequence ID" value="SET21768.1"/>
    <property type="molecule type" value="Genomic_DNA"/>
</dbReference>
<dbReference type="Proteomes" id="UP000199361">
    <property type="component" value="Unassembled WGS sequence"/>
</dbReference>
<dbReference type="Pfam" id="PF00080">
    <property type="entry name" value="Sod_Cu"/>
    <property type="match status" value="1"/>
</dbReference>
<dbReference type="AlphaFoldDB" id="A0A1I0CQH6"/>
<comment type="similarity">
    <text evidence="1">Belongs to the Cu-Zn superoxide dismutase family.</text>
</comment>
<keyword evidence="2" id="KW-0732">Signal</keyword>
<name>A0A1I0CQH6_9ACTN</name>
<proteinExistence type="inferred from homology"/>
<organism evidence="4 5">
    <name type="scientific">Nonomuraea wenchangensis</name>
    <dbReference type="NCBI Taxonomy" id="568860"/>
    <lineage>
        <taxon>Bacteria</taxon>
        <taxon>Bacillati</taxon>
        <taxon>Actinomycetota</taxon>
        <taxon>Actinomycetes</taxon>
        <taxon>Streptosporangiales</taxon>
        <taxon>Streptosporangiaceae</taxon>
        <taxon>Nonomuraea</taxon>
    </lineage>
</organism>
<dbReference type="GO" id="GO:0006801">
    <property type="term" value="P:superoxide metabolic process"/>
    <property type="evidence" value="ECO:0007669"/>
    <property type="project" value="InterPro"/>
</dbReference>
<dbReference type="RefSeq" id="WP_091078066.1">
    <property type="nucleotide sequence ID" value="NZ_FOHX01000002.1"/>
</dbReference>
<evidence type="ECO:0000256" key="2">
    <source>
        <dbReference type="SAM" id="SignalP"/>
    </source>
</evidence>